<proteinExistence type="predicted"/>
<protein>
    <submittedName>
        <fullName evidence="2">HDIG domain-containing protein</fullName>
    </submittedName>
</protein>
<organism evidence="2">
    <name type="scientific">candidate division WOR-3 bacterium</name>
    <dbReference type="NCBI Taxonomy" id="2052148"/>
    <lineage>
        <taxon>Bacteria</taxon>
        <taxon>Bacteria division WOR-3</taxon>
    </lineage>
</organism>
<evidence type="ECO:0000259" key="1">
    <source>
        <dbReference type="Pfam" id="PF01966"/>
    </source>
</evidence>
<dbReference type="InterPro" id="IPR006674">
    <property type="entry name" value="HD_domain"/>
</dbReference>
<dbReference type="InterPro" id="IPR006675">
    <property type="entry name" value="HDIG_dom"/>
</dbReference>
<feature type="domain" description="HD" evidence="1">
    <location>
        <begin position="21"/>
        <end position="102"/>
    </location>
</feature>
<dbReference type="PANTHER" id="PTHR38659">
    <property type="entry name" value="METAL-DEPENDENT PHOSPHOHYDROLASE"/>
    <property type="match status" value="1"/>
</dbReference>
<sequence length="181" mass="20520">MDRNEALNLIKEKVKNENLRKHMLATEACMRSLARHFQEDEEKWGTCGLLHDLDYDETAKTPEVHGLKTVEWLREKGVGEEILLAILAHNSHKPAESLIEKALYAVDPLTGLIVASALMHPDKKLNSIDKNFVLRRFKEKRFAAGANREQIKSCEVMGISLEEFVDICLKAMQEIAPDLGL</sequence>
<accession>A0A7C3UXD1</accession>
<evidence type="ECO:0000313" key="2">
    <source>
        <dbReference type="EMBL" id="HGE99781.1"/>
    </source>
</evidence>
<dbReference type="PANTHER" id="PTHR38659:SF1">
    <property type="entry name" value="METAL DEPENDENT PHOSPHOHYDROLASE"/>
    <property type="match status" value="1"/>
</dbReference>
<dbReference type="Gene3D" id="1.10.3210.10">
    <property type="entry name" value="Hypothetical protein af1432"/>
    <property type="match status" value="1"/>
</dbReference>
<dbReference type="Pfam" id="PF01966">
    <property type="entry name" value="HD"/>
    <property type="match status" value="1"/>
</dbReference>
<dbReference type="EMBL" id="DTMQ01000042">
    <property type="protein sequence ID" value="HGE99781.1"/>
    <property type="molecule type" value="Genomic_DNA"/>
</dbReference>
<dbReference type="AlphaFoldDB" id="A0A7C3UXD1"/>
<comment type="caution">
    <text evidence="2">The sequence shown here is derived from an EMBL/GenBank/DDBJ whole genome shotgun (WGS) entry which is preliminary data.</text>
</comment>
<dbReference type="SUPFAM" id="SSF109604">
    <property type="entry name" value="HD-domain/PDEase-like"/>
    <property type="match status" value="1"/>
</dbReference>
<reference evidence="2" key="1">
    <citation type="journal article" date="2020" name="mSystems">
        <title>Genome- and Community-Level Interaction Insights into Carbon Utilization and Element Cycling Functions of Hydrothermarchaeota in Hydrothermal Sediment.</title>
        <authorList>
            <person name="Zhou Z."/>
            <person name="Liu Y."/>
            <person name="Xu W."/>
            <person name="Pan J."/>
            <person name="Luo Z.H."/>
            <person name="Li M."/>
        </authorList>
    </citation>
    <scope>NUCLEOTIDE SEQUENCE [LARGE SCALE GENOMIC DNA]</scope>
    <source>
        <strain evidence="2">SpSt-906</strain>
    </source>
</reference>
<dbReference type="NCBIfam" id="TIGR00277">
    <property type="entry name" value="HDIG"/>
    <property type="match status" value="1"/>
</dbReference>
<name>A0A7C3UXD1_UNCW3</name>
<gene>
    <name evidence="2" type="ORF">ENX07_06930</name>
</gene>